<keyword evidence="2" id="KW-1133">Transmembrane helix</keyword>
<reference evidence="3 4" key="1">
    <citation type="journal article" date="2019" name="Int. J. Syst. Evol. Microbiol.">
        <title>The Global Catalogue of Microorganisms (GCM) 10K type strain sequencing project: providing services to taxonomists for standard genome sequencing and annotation.</title>
        <authorList>
            <consortium name="The Broad Institute Genomics Platform"/>
            <consortium name="The Broad Institute Genome Sequencing Center for Infectious Disease"/>
            <person name="Wu L."/>
            <person name="Ma J."/>
        </authorList>
    </citation>
    <scope>NUCLEOTIDE SEQUENCE [LARGE SCALE GENOMIC DNA]</scope>
    <source>
        <strain evidence="3 4">JCM 15589</strain>
    </source>
</reference>
<feature type="region of interest" description="Disordered" evidence="1">
    <location>
        <begin position="19"/>
        <end position="38"/>
    </location>
</feature>
<dbReference type="Proteomes" id="UP001501138">
    <property type="component" value="Unassembled WGS sequence"/>
</dbReference>
<evidence type="ECO:0000313" key="4">
    <source>
        <dbReference type="Proteomes" id="UP001501138"/>
    </source>
</evidence>
<dbReference type="RefSeq" id="WP_344245130.1">
    <property type="nucleotide sequence ID" value="NZ_BAAAPM010000002.1"/>
</dbReference>
<keyword evidence="2" id="KW-0812">Transmembrane</keyword>
<feature type="compositionally biased region" description="Basic and acidic residues" evidence="1">
    <location>
        <begin position="78"/>
        <end position="104"/>
    </location>
</feature>
<name>A0ABN2ISH9_9MICO</name>
<evidence type="ECO:0000313" key="3">
    <source>
        <dbReference type="EMBL" id="GAA1710905.1"/>
    </source>
</evidence>
<feature type="region of interest" description="Disordered" evidence="1">
    <location>
        <begin position="69"/>
        <end position="132"/>
    </location>
</feature>
<keyword evidence="2" id="KW-0472">Membrane</keyword>
<proteinExistence type="predicted"/>
<keyword evidence="4" id="KW-1185">Reference proteome</keyword>
<organism evidence="3 4">
    <name type="scientific">Isoptericola hypogeus</name>
    <dbReference type="NCBI Taxonomy" id="300179"/>
    <lineage>
        <taxon>Bacteria</taxon>
        <taxon>Bacillati</taxon>
        <taxon>Actinomycetota</taxon>
        <taxon>Actinomycetes</taxon>
        <taxon>Micrococcales</taxon>
        <taxon>Promicromonosporaceae</taxon>
        <taxon>Isoptericola</taxon>
    </lineage>
</organism>
<gene>
    <name evidence="3" type="ORF">GCM10009809_04090</name>
</gene>
<protein>
    <submittedName>
        <fullName evidence="3">Uncharacterized protein</fullName>
    </submittedName>
</protein>
<comment type="caution">
    <text evidence="3">The sequence shown here is derived from an EMBL/GenBank/DDBJ whole genome shotgun (WGS) entry which is preliminary data.</text>
</comment>
<dbReference type="EMBL" id="BAAAPM010000002">
    <property type="protein sequence ID" value="GAA1710905.1"/>
    <property type="molecule type" value="Genomic_DNA"/>
</dbReference>
<feature type="transmembrane region" description="Helical" evidence="2">
    <location>
        <begin position="42"/>
        <end position="62"/>
    </location>
</feature>
<evidence type="ECO:0000256" key="1">
    <source>
        <dbReference type="SAM" id="MobiDB-lite"/>
    </source>
</evidence>
<sequence>MSIEAGLGTLWALAPALTGAAAPSPSPSPSQGPSELEVTPGLAGFLATFAVAAACVLLFLSLTRHLRRATRNAQERGLPIEEPKRIAFGRHPEAPGDAGPDRGADGGPDGEPGTGPHDGPRDDVDGPAGGRG</sequence>
<evidence type="ECO:0000256" key="2">
    <source>
        <dbReference type="SAM" id="Phobius"/>
    </source>
</evidence>
<accession>A0ABN2ISH9</accession>